<organism evidence="1 2">
    <name type="scientific">Eumeta variegata</name>
    <name type="common">Bagworm moth</name>
    <name type="synonym">Eumeta japonica</name>
    <dbReference type="NCBI Taxonomy" id="151549"/>
    <lineage>
        <taxon>Eukaryota</taxon>
        <taxon>Metazoa</taxon>
        <taxon>Ecdysozoa</taxon>
        <taxon>Arthropoda</taxon>
        <taxon>Hexapoda</taxon>
        <taxon>Insecta</taxon>
        <taxon>Pterygota</taxon>
        <taxon>Neoptera</taxon>
        <taxon>Endopterygota</taxon>
        <taxon>Lepidoptera</taxon>
        <taxon>Glossata</taxon>
        <taxon>Ditrysia</taxon>
        <taxon>Tineoidea</taxon>
        <taxon>Psychidae</taxon>
        <taxon>Oiketicinae</taxon>
        <taxon>Eumeta</taxon>
    </lineage>
</organism>
<accession>A0A4C1YFL7</accession>
<dbReference type="EMBL" id="BGZK01001167">
    <property type="protein sequence ID" value="GBP73237.1"/>
    <property type="molecule type" value="Genomic_DNA"/>
</dbReference>
<gene>
    <name evidence="1" type="ORF">EVAR_55003_1</name>
</gene>
<dbReference type="Proteomes" id="UP000299102">
    <property type="component" value="Unassembled WGS sequence"/>
</dbReference>
<sequence length="140" mass="15725">MFKIKIFLSQHDTRLTKRIKLTRRTGRKALAKRRRRLVAQTPARIRAPARFRIGINLREICIRAGDGGATAVCETRIVMAVCKSESRKPHFVANPGLERDFPGPGGPRLLRPGRRTRGGRTLDPAPAFPLCPILFISVYV</sequence>
<name>A0A4C1YFL7_EUMVA</name>
<reference evidence="1 2" key="1">
    <citation type="journal article" date="2019" name="Commun. Biol.">
        <title>The bagworm genome reveals a unique fibroin gene that provides high tensile strength.</title>
        <authorList>
            <person name="Kono N."/>
            <person name="Nakamura H."/>
            <person name="Ohtoshi R."/>
            <person name="Tomita M."/>
            <person name="Numata K."/>
            <person name="Arakawa K."/>
        </authorList>
    </citation>
    <scope>NUCLEOTIDE SEQUENCE [LARGE SCALE GENOMIC DNA]</scope>
</reference>
<protein>
    <submittedName>
        <fullName evidence="1">Uncharacterized protein</fullName>
    </submittedName>
</protein>
<proteinExistence type="predicted"/>
<evidence type="ECO:0000313" key="2">
    <source>
        <dbReference type="Proteomes" id="UP000299102"/>
    </source>
</evidence>
<comment type="caution">
    <text evidence="1">The sequence shown here is derived from an EMBL/GenBank/DDBJ whole genome shotgun (WGS) entry which is preliminary data.</text>
</comment>
<evidence type="ECO:0000313" key="1">
    <source>
        <dbReference type="EMBL" id="GBP73237.1"/>
    </source>
</evidence>
<dbReference type="AlphaFoldDB" id="A0A4C1YFL7"/>
<keyword evidence="2" id="KW-1185">Reference proteome</keyword>